<dbReference type="Proteomes" id="UP000256964">
    <property type="component" value="Unassembled WGS sequence"/>
</dbReference>
<evidence type="ECO:0008006" key="3">
    <source>
        <dbReference type="Google" id="ProtNLM"/>
    </source>
</evidence>
<sequence>MLDSAVVNSTKNPQGLSACEKKQLGLAPRIEDAELRTRWIRGQWNGILTHFFNGYHPRVFKDPSTYYFLMRDRGDVTAFRFVFIAQVNDSADLSNADRRQALDADMRKRLAEISSESLLQVFHGVSIIGTRMRFYWFDKRSGHIAPPVSSNIEDWEADITDDKGYEALATLSRSIPGATSEVGEIPERFRKP</sequence>
<organism evidence="1 2">
    <name type="scientific">Lentinus brumalis</name>
    <dbReference type="NCBI Taxonomy" id="2498619"/>
    <lineage>
        <taxon>Eukaryota</taxon>
        <taxon>Fungi</taxon>
        <taxon>Dikarya</taxon>
        <taxon>Basidiomycota</taxon>
        <taxon>Agaricomycotina</taxon>
        <taxon>Agaricomycetes</taxon>
        <taxon>Polyporales</taxon>
        <taxon>Polyporaceae</taxon>
        <taxon>Lentinus</taxon>
    </lineage>
</organism>
<proteinExistence type="predicted"/>
<evidence type="ECO:0000313" key="2">
    <source>
        <dbReference type="Proteomes" id="UP000256964"/>
    </source>
</evidence>
<dbReference type="OrthoDB" id="3218552at2759"/>
<dbReference type="AlphaFoldDB" id="A0A371DSL7"/>
<reference evidence="1 2" key="1">
    <citation type="journal article" date="2018" name="Biotechnol. Biofuels">
        <title>Integrative visual omics of the white-rot fungus Polyporus brumalis exposes the biotechnological potential of its oxidative enzymes for delignifying raw plant biomass.</title>
        <authorList>
            <person name="Miyauchi S."/>
            <person name="Rancon A."/>
            <person name="Drula E."/>
            <person name="Hage H."/>
            <person name="Chaduli D."/>
            <person name="Favel A."/>
            <person name="Grisel S."/>
            <person name="Henrissat B."/>
            <person name="Herpoel-Gimbert I."/>
            <person name="Ruiz-Duenas F.J."/>
            <person name="Chevret D."/>
            <person name="Hainaut M."/>
            <person name="Lin J."/>
            <person name="Wang M."/>
            <person name="Pangilinan J."/>
            <person name="Lipzen A."/>
            <person name="Lesage-Meessen L."/>
            <person name="Navarro D."/>
            <person name="Riley R."/>
            <person name="Grigoriev I.V."/>
            <person name="Zhou S."/>
            <person name="Raouche S."/>
            <person name="Rosso M.N."/>
        </authorList>
    </citation>
    <scope>NUCLEOTIDE SEQUENCE [LARGE SCALE GENOMIC DNA]</scope>
    <source>
        <strain evidence="1 2">BRFM 1820</strain>
    </source>
</reference>
<accession>A0A371DSL7</accession>
<keyword evidence="2" id="KW-1185">Reference proteome</keyword>
<gene>
    <name evidence="1" type="ORF">OH76DRAFT_746385</name>
</gene>
<protein>
    <recommendedName>
        <fullName evidence="3">Fungal-type protein kinase domain-containing protein</fullName>
    </recommendedName>
</protein>
<name>A0A371DSL7_9APHY</name>
<evidence type="ECO:0000313" key="1">
    <source>
        <dbReference type="EMBL" id="RDX55501.1"/>
    </source>
</evidence>
<dbReference type="EMBL" id="KZ857382">
    <property type="protein sequence ID" value="RDX55501.1"/>
    <property type="molecule type" value="Genomic_DNA"/>
</dbReference>